<evidence type="ECO:0000313" key="1">
    <source>
        <dbReference type="EMBL" id="RTR27307.1"/>
    </source>
</evidence>
<comment type="caution">
    <text evidence="1">The sequence shown here is derived from an EMBL/GenBank/DDBJ whole genome shotgun (WGS) entry which is preliminary data.</text>
</comment>
<dbReference type="EMBL" id="RXPE01000011">
    <property type="protein sequence ID" value="RTR27307.1"/>
    <property type="molecule type" value="Genomic_DNA"/>
</dbReference>
<keyword evidence="1" id="KW-0547">Nucleotide-binding</keyword>
<protein>
    <submittedName>
        <fullName evidence="1">ATP-binding protein</fullName>
    </submittedName>
</protein>
<gene>
    <name evidence="1" type="ORF">EJ104_06795</name>
</gene>
<proteinExistence type="predicted"/>
<evidence type="ECO:0000313" key="2">
    <source>
        <dbReference type="Proteomes" id="UP000277766"/>
    </source>
</evidence>
<sequence length="176" mass="19415">MSSQVLVISGLPASGKTTLAEALTTQLHLPLVTRDGFKSVLFEYLPDLSPEGAGPVSFGLMWDVAELNMQAGTDFILETHFYRPQSENILSAMATKHGAQLTQIYCHAPLTELSRRHAMRVASGQRPGIDRPFDYAKLSPQACWEPLALVDVPLLRLDTTDGDMLATALKWLRELH</sequence>
<keyword evidence="2" id="KW-1185">Reference proteome</keyword>
<organism evidence="1 2">
    <name type="scientific">Deinococcus radiophilus</name>
    <dbReference type="NCBI Taxonomy" id="32062"/>
    <lineage>
        <taxon>Bacteria</taxon>
        <taxon>Thermotogati</taxon>
        <taxon>Deinococcota</taxon>
        <taxon>Deinococci</taxon>
        <taxon>Deinococcales</taxon>
        <taxon>Deinococcaceae</taxon>
        <taxon>Deinococcus</taxon>
    </lineage>
</organism>
<keyword evidence="1" id="KW-0067">ATP-binding</keyword>
<reference evidence="1 2" key="1">
    <citation type="submission" date="2018-12" db="EMBL/GenBank/DDBJ databases">
        <title>Deinococcus radiophilus ATCC 27603 genome sequencing and assembly.</title>
        <authorList>
            <person name="Maclea K.S."/>
            <person name="Maynard C.R."/>
        </authorList>
    </citation>
    <scope>NUCLEOTIDE SEQUENCE [LARGE SCALE GENOMIC DNA]</scope>
    <source>
        <strain evidence="1 2">ATCC 27603</strain>
    </source>
</reference>
<dbReference type="AlphaFoldDB" id="A0A431VVN3"/>
<dbReference type="Pfam" id="PF13671">
    <property type="entry name" value="AAA_33"/>
    <property type="match status" value="1"/>
</dbReference>
<dbReference type="PANTHER" id="PTHR37807:SF3">
    <property type="entry name" value="OS07G0160300 PROTEIN"/>
    <property type="match status" value="1"/>
</dbReference>
<dbReference type="OrthoDB" id="3819922at2"/>
<dbReference type="Gene3D" id="3.40.50.300">
    <property type="entry name" value="P-loop containing nucleotide triphosphate hydrolases"/>
    <property type="match status" value="1"/>
</dbReference>
<accession>A0A431VVN3</accession>
<dbReference type="PANTHER" id="PTHR37807">
    <property type="entry name" value="OS07G0160300 PROTEIN"/>
    <property type="match status" value="1"/>
</dbReference>
<name>A0A431VVN3_9DEIO</name>
<dbReference type="InterPro" id="IPR027417">
    <property type="entry name" value="P-loop_NTPase"/>
</dbReference>
<dbReference type="Proteomes" id="UP000277766">
    <property type="component" value="Unassembled WGS sequence"/>
</dbReference>
<dbReference type="GO" id="GO:0005524">
    <property type="term" value="F:ATP binding"/>
    <property type="evidence" value="ECO:0007669"/>
    <property type="project" value="UniProtKB-KW"/>
</dbReference>
<dbReference type="SUPFAM" id="SSF52540">
    <property type="entry name" value="P-loop containing nucleoside triphosphate hydrolases"/>
    <property type="match status" value="1"/>
</dbReference>